<feature type="region of interest" description="Disordered" evidence="3">
    <location>
        <begin position="58"/>
        <end position="77"/>
    </location>
</feature>
<dbReference type="PROSITE" id="PS50102">
    <property type="entry name" value="RRM"/>
    <property type="match status" value="2"/>
</dbReference>
<dbReference type="SUPFAM" id="SSF54928">
    <property type="entry name" value="RNA-binding domain, RBD"/>
    <property type="match status" value="1"/>
</dbReference>
<evidence type="ECO:0000256" key="1">
    <source>
        <dbReference type="ARBA" id="ARBA00022884"/>
    </source>
</evidence>
<dbReference type="CDD" id="cd12595">
    <property type="entry name" value="RRM1_SRSF5"/>
    <property type="match status" value="1"/>
</dbReference>
<dbReference type="InterPro" id="IPR012677">
    <property type="entry name" value="Nucleotide-bd_a/b_plait_sf"/>
</dbReference>
<dbReference type="SMART" id="SM00360">
    <property type="entry name" value="RRM"/>
    <property type="match status" value="2"/>
</dbReference>
<dbReference type="InterPro" id="IPR035979">
    <property type="entry name" value="RBD_domain_sf"/>
</dbReference>
<evidence type="ECO:0000313" key="6">
    <source>
        <dbReference type="Proteomes" id="UP001558613"/>
    </source>
</evidence>
<gene>
    <name evidence="5" type="ORF">QQF64_015963</name>
</gene>
<dbReference type="Proteomes" id="UP001558613">
    <property type="component" value="Unassembled WGS sequence"/>
</dbReference>
<dbReference type="PANTHER" id="PTHR23003:SF59">
    <property type="entry name" value="SERINE AND ARGININE RICH SPLICING FACTOR 5"/>
    <property type="match status" value="1"/>
</dbReference>
<organism evidence="5 6">
    <name type="scientific">Cirrhinus molitorella</name>
    <name type="common">mud carp</name>
    <dbReference type="NCBI Taxonomy" id="172907"/>
    <lineage>
        <taxon>Eukaryota</taxon>
        <taxon>Metazoa</taxon>
        <taxon>Chordata</taxon>
        <taxon>Craniata</taxon>
        <taxon>Vertebrata</taxon>
        <taxon>Euteleostomi</taxon>
        <taxon>Actinopterygii</taxon>
        <taxon>Neopterygii</taxon>
        <taxon>Teleostei</taxon>
        <taxon>Ostariophysi</taxon>
        <taxon>Cypriniformes</taxon>
        <taxon>Cyprinidae</taxon>
        <taxon>Labeoninae</taxon>
        <taxon>Labeonini</taxon>
        <taxon>Cirrhinus</taxon>
    </lineage>
</organism>
<name>A0ABR3LPR6_9TELE</name>
<feature type="region of interest" description="Disordered" evidence="3">
    <location>
        <begin position="186"/>
        <end position="218"/>
    </location>
</feature>
<dbReference type="Gene3D" id="3.30.70.330">
    <property type="match status" value="2"/>
</dbReference>
<dbReference type="EMBL" id="JAYMGO010000020">
    <property type="protein sequence ID" value="KAL1253734.1"/>
    <property type="molecule type" value="Genomic_DNA"/>
</dbReference>
<feature type="compositionally biased region" description="Gly residues" evidence="3">
    <location>
        <begin position="189"/>
        <end position="198"/>
    </location>
</feature>
<evidence type="ECO:0000256" key="3">
    <source>
        <dbReference type="SAM" id="MobiDB-lite"/>
    </source>
</evidence>
<protein>
    <recommendedName>
        <fullName evidence="4">RRM domain-containing protein</fullName>
    </recommendedName>
</protein>
<feature type="compositionally biased region" description="Basic residues" evidence="3">
    <location>
        <begin position="308"/>
        <end position="337"/>
    </location>
</feature>
<feature type="domain" description="RRM" evidence="4">
    <location>
        <begin position="220"/>
        <end position="293"/>
    </location>
</feature>
<feature type="region of interest" description="Disordered" evidence="3">
    <location>
        <begin position="286"/>
        <end position="377"/>
    </location>
</feature>
<reference evidence="5 6" key="1">
    <citation type="submission" date="2023-09" db="EMBL/GenBank/DDBJ databases">
        <authorList>
            <person name="Wang M."/>
        </authorList>
    </citation>
    <scope>NUCLEOTIDE SEQUENCE [LARGE SCALE GENOMIC DNA]</scope>
    <source>
        <strain evidence="5">GT-2023</strain>
        <tissue evidence="5">Liver</tissue>
    </source>
</reference>
<sequence length="377" mass="42699">MHSDYIVDLCSVNDCDLLRRGEFSKDLLSRALFSLMLHVLCNFFFLFRTTRVHTGARHSRRMRRIAPSPHSSLNSAERRSQLYADSILCEGAVRTGTTHSEEKHQVERMSGCRIFIGRLNPSAREKDVERFFKGYGRIRDIDLKRGFGFVEFDDPRDAEDAVYELDGKELCNERVTIEHARVRLRGGRGRGGGGGGRFPGRYARGSQDSRRNPPPMRTENRLIVENLSSRVSWQDLKDFMRQAGEVTFADAHRPKLNEGVVEFATHSDLKNALEKLSGKEINGRKIKLVEATRKKSRTRSRSNSSSRSRSRGRSTSRSRSRSHSHSPKSHNRSRSRSRSASASPVRPKEAPRAESASPPPPAQRPPPSRSPSPDSRH</sequence>
<keyword evidence="6" id="KW-1185">Reference proteome</keyword>
<feature type="compositionally biased region" description="Pro residues" evidence="3">
    <location>
        <begin position="357"/>
        <end position="370"/>
    </location>
</feature>
<feature type="domain" description="RRM" evidence="4">
    <location>
        <begin position="112"/>
        <end position="182"/>
    </location>
</feature>
<evidence type="ECO:0000313" key="5">
    <source>
        <dbReference type="EMBL" id="KAL1253734.1"/>
    </source>
</evidence>
<proteinExistence type="predicted"/>
<evidence type="ECO:0000259" key="4">
    <source>
        <dbReference type="PROSITE" id="PS50102"/>
    </source>
</evidence>
<keyword evidence="1 2" id="KW-0694">RNA-binding</keyword>
<comment type="caution">
    <text evidence="5">The sequence shown here is derived from an EMBL/GenBank/DDBJ whole genome shotgun (WGS) entry which is preliminary data.</text>
</comment>
<dbReference type="CDD" id="cd12765">
    <property type="entry name" value="RRM2_SRSF5"/>
    <property type="match status" value="1"/>
</dbReference>
<evidence type="ECO:0000256" key="2">
    <source>
        <dbReference type="PROSITE-ProRule" id="PRU00176"/>
    </source>
</evidence>
<accession>A0ABR3LPR6</accession>
<dbReference type="InterPro" id="IPR000504">
    <property type="entry name" value="RRM_dom"/>
</dbReference>
<dbReference type="Pfam" id="PF00076">
    <property type="entry name" value="RRM_1"/>
    <property type="match status" value="2"/>
</dbReference>
<dbReference type="PANTHER" id="PTHR23003">
    <property type="entry name" value="RNA RECOGNITION MOTIF RRM DOMAIN CONTAINING PROTEIN"/>
    <property type="match status" value="1"/>
</dbReference>
<dbReference type="InterPro" id="IPR050374">
    <property type="entry name" value="RRT5_SRSF_SR"/>
</dbReference>